<evidence type="ECO:0000256" key="1">
    <source>
        <dbReference type="SAM" id="Phobius"/>
    </source>
</evidence>
<feature type="domain" description="N-acetyltransferase" evidence="2">
    <location>
        <begin position="171"/>
        <end position="305"/>
    </location>
</feature>
<dbReference type="InterPro" id="IPR038740">
    <property type="entry name" value="BioF2-like_GNAT_dom"/>
</dbReference>
<proteinExistence type="predicted"/>
<dbReference type="SUPFAM" id="SSF55729">
    <property type="entry name" value="Acyl-CoA N-acyltransferases (Nat)"/>
    <property type="match status" value="1"/>
</dbReference>
<keyword evidence="1" id="KW-0472">Membrane</keyword>
<dbReference type="PROSITE" id="PS51186">
    <property type="entry name" value="GNAT"/>
    <property type="match status" value="1"/>
</dbReference>
<dbReference type="EMBL" id="LJVE01000066">
    <property type="protein sequence ID" value="KPL14113.1"/>
    <property type="molecule type" value="Genomic_DNA"/>
</dbReference>
<organism evidence="3 4">
    <name type="scientific">candidate division WOR_3 bacterium SM1_77</name>
    <dbReference type="NCBI Taxonomy" id="1703778"/>
    <lineage>
        <taxon>Bacteria</taxon>
        <taxon>Bacteria division WOR-3</taxon>
    </lineage>
</organism>
<dbReference type="PATRIC" id="fig|1703778.3.peg.489"/>
<keyword evidence="1" id="KW-0812">Transmembrane</keyword>
<dbReference type="Proteomes" id="UP000050975">
    <property type="component" value="Unassembled WGS sequence"/>
</dbReference>
<reference evidence="3 4" key="1">
    <citation type="journal article" date="2015" name="Microbiome">
        <title>Genomic resolution of linkages in carbon, nitrogen, and sulfur cycling among widespread estuary sediment bacteria.</title>
        <authorList>
            <person name="Baker B.J."/>
            <person name="Lazar C.S."/>
            <person name="Teske A.P."/>
            <person name="Dick G.J."/>
        </authorList>
    </citation>
    <scope>NUCLEOTIDE SEQUENCE [LARGE SCALE GENOMIC DNA]</scope>
    <source>
        <strain evidence="3">SM1_77</strain>
    </source>
</reference>
<dbReference type="GO" id="GO:0016747">
    <property type="term" value="F:acyltransferase activity, transferring groups other than amino-acyl groups"/>
    <property type="evidence" value="ECO:0007669"/>
    <property type="project" value="InterPro"/>
</dbReference>
<dbReference type="Pfam" id="PF13480">
    <property type="entry name" value="Acetyltransf_6"/>
    <property type="match status" value="1"/>
</dbReference>
<evidence type="ECO:0000259" key="2">
    <source>
        <dbReference type="PROSITE" id="PS51186"/>
    </source>
</evidence>
<comment type="caution">
    <text evidence="3">The sequence shown here is derived from an EMBL/GenBank/DDBJ whole genome shotgun (WGS) entry which is preliminary data.</text>
</comment>
<name>A0A0S8JW81_UNCW3</name>
<feature type="transmembrane region" description="Helical" evidence="1">
    <location>
        <begin position="224"/>
        <end position="246"/>
    </location>
</feature>
<accession>A0A0S8JW81</accession>
<dbReference type="Gene3D" id="3.40.630.30">
    <property type="match status" value="1"/>
</dbReference>
<evidence type="ECO:0000313" key="4">
    <source>
        <dbReference type="Proteomes" id="UP000050975"/>
    </source>
</evidence>
<dbReference type="InterPro" id="IPR000182">
    <property type="entry name" value="GNAT_dom"/>
</dbReference>
<protein>
    <recommendedName>
        <fullName evidence="2">N-acetyltransferase domain-containing protein</fullName>
    </recommendedName>
</protein>
<keyword evidence="1" id="KW-1133">Transmembrane helix</keyword>
<gene>
    <name evidence="3" type="ORF">AMJ74_04030</name>
</gene>
<dbReference type="InterPro" id="IPR016181">
    <property type="entry name" value="Acyl_CoA_acyltransferase"/>
</dbReference>
<dbReference type="AlphaFoldDB" id="A0A0S8JW81"/>
<evidence type="ECO:0000313" key="3">
    <source>
        <dbReference type="EMBL" id="KPL14113.1"/>
    </source>
</evidence>
<sequence>MKFERLSAVSSIWHELFSQAANAMPFSSYEWYNALARNLLKTDPLVLTFLDDHKLIGVIPARIIDRKLELIGDERVTDINGMIYLSEYKERIIEHLAEHVVKNDLEIDLYPLERDSPLTIGLGERLSGLTVQKKDSCPLLELPRTWEDYLAGLTAKSRHELRRKMKKINRVSLKDVQPSDIEKLFELMTLSDREKNDFLQEDIIAFFREISEIFYKRGWLRMRAAVVSGRVIGMILAFASGGRVYLFNMGFDPEFRNMSPGVVTIGLDIRAAIEEKYQYYDFLRGDEDYKYRLGASDRYTVRVTR</sequence>